<evidence type="ECO:0000313" key="4">
    <source>
        <dbReference type="Proteomes" id="UP000722791"/>
    </source>
</evidence>
<organism evidence="3 4">
    <name type="scientific">Volvox reticuliferus</name>
    <dbReference type="NCBI Taxonomy" id="1737510"/>
    <lineage>
        <taxon>Eukaryota</taxon>
        <taxon>Viridiplantae</taxon>
        <taxon>Chlorophyta</taxon>
        <taxon>core chlorophytes</taxon>
        <taxon>Chlorophyceae</taxon>
        <taxon>CS clade</taxon>
        <taxon>Chlamydomonadales</taxon>
        <taxon>Volvocaceae</taxon>
        <taxon>Volvox</taxon>
    </lineage>
</organism>
<keyword evidence="5" id="KW-1185">Reference proteome</keyword>
<evidence type="ECO:0000313" key="3">
    <source>
        <dbReference type="EMBL" id="GIL95683.1"/>
    </source>
</evidence>
<feature type="region of interest" description="Disordered" evidence="1">
    <location>
        <begin position="229"/>
        <end position="265"/>
    </location>
</feature>
<dbReference type="Proteomes" id="UP000722791">
    <property type="component" value="Unassembled WGS sequence"/>
</dbReference>
<dbReference type="EMBL" id="BNCQ01000002">
    <property type="protein sequence ID" value="GIL95683.1"/>
    <property type="molecule type" value="Genomic_DNA"/>
</dbReference>
<dbReference type="PANTHER" id="PTHR37769">
    <property type="entry name" value="OS08G0243900 PROTEIN"/>
    <property type="match status" value="1"/>
</dbReference>
<dbReference type="OrthoDB" id="20621at2759"/>
<evidence type="ECO:0000256" key="1">
    <source>
        <dbReference type="SAM" id="MobiDB-lite"/>
    </source>
</evidence>
<protein>
    <submittedName>
        <fullName evidence="3">Uncharacterized protein</fullName>
    </submittedName>
</protein>
<comment type="caution">
    <text evidence="3">The sequence shown here is derived from an EMBL/GenBank/DDBJ whole genome shotgun (WGS) entry which is preliminary data.</text>
</comment>
<feature type="region of interest" description="Disordered" evidence="1">
    <location>
        <begin position="166"/>
        <end position="192"/>
    </location>
</feature>
<evidence type="ECO:0000313" key="5">
    <source>
        <dbReference type="Proteomes" id="UP000747110"/>
    </source>
</evidence>
<name>A0A8J4D4V6_9CHLO</name>
<gene>
    <name evidence="2" type="ORF">Vretifemale_15543</name>
    <name evidence="3" type="ORF">Vretimale_1657</name>
</gene>
<sequence length="588" mass="61818">MVFANEAAVIIKGRDGRTVLLQSRGMDFQVASLAAGEALAALQAAAQAPEPWDILSNTQAVPLLSGRLEVMHHKFAVTYRVVGGLIFLVVTAPATNVFSCIHLLNGVVRVVAVQADGKAAELNPDRLQRRFGEAYMAVDALLSSGGVLEANAALGRALATLEQLQDKEKGKGVPEAPQTPPPQQHPSGKPFTRRTLQGMIDQLALFSFSGGPAMQGVQARPGFQLQEMVPQSVSRPKQVEAKDPFPIGLGSSVPKVPRGKDPNDPFPDLDWATPEPSKGPEVVTPTLATTTTTTTTGNAGGAGARVVPAPVPDTPPPVHTPFVLSEPVLRLVEIWRGETSAGRLVRAGVSGRVEWVSEAAKAKVHTVQFMLQVPNAAREHLVAALASSRRHPDCCRAGPTGGLLLADGIQAKRYEGAPLLYYHLPPLAIRPPMQAQLGASMLHTQDGRHLVTLGLQYAVNPALAKRAAGLAVEIVIPALLDQPLRTSPSGAVFDAKARTLRWQQPGPVSCLDNHGTATQPFVASFAVDEAVASETALSAALVRLNAKLLLLGAGGSGTLSGASLAQGVVDLEMTPSLCGWRAELNATL</sequence>
<dbReference type="PANTHER" id="PTHR37769:SF1">
    <property type="entry name" value="OS08G0243900 PROTEIN"/>
    <property type="match status" value="1"/>
</dbReference>
<proteinExistence type="predicted"/>
<dbReference type="EMBL" id="BNCP01000039">
    <property type="protein sequence ID" value="GIL87434.1"/>
    <property type="molecule type" value="Genomic_DNA"/>
</dbReference>
<evidence type="ECO:0000313" key="2">
    <source>
        <dbReference type="EMBL" id="GIL87434.1"/>
    </source>
</evidence>
<accession>A0A8J4D4V6</accession>
<dbReference type="Proteomes" id="UP000747110">
    <property type="component" value="Unassembled WGS sequence"/>
</dbReference>
<dbReference type="AlphaFoldDB" id="A0A8J4D4V6"/>
<reference evidence="3" key="1">
    <citation type="journal article" date="2021" name="Proc. Natl. Acad. Sci. U.S.A.">
        <title>Three genomes in the algal genus Volvox reveal the fate of a haploid sex-determining region after a transition to homothallism.</title>
        <authorList>
            <person name="Yamamoto K."/>
            <person name="Hamaji T."/>
            <person name="Kawai-Toyooka H."/>
            <person name="Matsuzaki R."/>
            <person name="Takahashi F."/>
            <person name="Nishimura Y."/>
            <person name="Kawachi M."/>
            <person name="Noguchi H."/>
            <person name="Minakuchi Y."/>
            <person name="Umen J.G."/>
            <person name="Toyoda A."/>
            <person name="Nozaki H."/>
        </authorList>
    </citation>
    <scope>NUCLEOTIDE SEQUENCE</scope>
    <source>
        <strain evidence="3">NIES-3785</strain>
        <strain evidence="2">NIES-3786</strain>
    </source>
</reference>